<dbReference type="Pfam" id="PF11219">
    <property type="entry name" value="DUF3014"/>
    <property type="match status" value="1"/>
</dbReference>
<keyword evidence="4" id="KW-1185">Reference proteome</keyword>
<evidence type="ECO:0000256" key="1">
    <source>
        <dbReference type="SAM" id="MobiDB-lite"/>
    </source>
</evidence>
<dbReference type="RefSeq" id="WP_169565043.1">
    <property type="nucleotide sequence ID" value="NZ_JAAXYH010000011.1"/>
</dbReference>
<keyword evidence="2" id="KW-0472">Membrane</keyword>
<dbReference type="AlphaFoldDB" id="A0A972G2J1"/>
<dbReference type="Proteomes" id="UP000737113">
    <property type="component" value="Unassembled WGS sequence"/>
</dbReference>
<evidence type="ECO:0000313" key="4">
    <source>
        <dbReference type="Proteomes" id="UP000737113"/>
    </source>
</evidence>
<proteinExistence type="predicted"/>
<keyword evidence="2" id="KW-0812">Transmembrane</keyword>
<dbReference type="InterPro" id="IPR021382">
    <property type="entry name" value="DUF3014"/>
</dbReference>
<feature type="compositionally biased region" description="Pro residues" evidence="1">
    <location>
        <begin position="55"/>
        <end position="72"/>
    </location>
</feature>
<comment type="caution">
    <text evidence="3">The sequence shown here is derived from an EMBL/GenBank/DDBJ whole genome shotgun (WGS) entry which is preliminary data.</text>
</comment>
<sequence length="287" mass="31627">MQVNQDDRITPQHKKAGANGIAILAVALLALLLGGAYYYISTDSNEPQPTELEPVPLPATTPEEPLPTEAPVPEPEIVTTQAEMPPESQAQAPEPLPPLAESDDFVQQKVITLADGMAIAPLLIKQNLARQWVVFVDNLAQGELARKASPMKGPKQAFSVTDITNKTYLNPDGYHRYDMYADFVAGLDEQQLLQTYRELSPLFETAFDELGYGELSFEERMQQAFKTVLAAPVIEDPIELTSISVNYKFADPKLEALPSAQKLLIRMGPENTRKIKAAVRKLQAALE</sequence>
<organism evidence="3 4">
    <name type="scientific">Shewanella salipaludis</name>
    <dbReference type="NCBI Taxonomy" id="2723052"/>
    <lineage>
        <taxon>Bacteria</taxon>
        <taxon>Pseudomonadati</taxon>
        <taxon>Pseudomonadota</taxon>
        <taxon>Gammaproteobacteria</taxon>
        <taxon>Alteromonadales</taxon>
        <taxon>Shewanellaceae</taxon>
        <taxon>Shewanella</taxon>
    </lineage>
</organism>
<reference evidence="3" key="1">
    <citation type="submission" date="2020-04" db="EMBL/GenBank/DDBJ databases">
        <title>Description of Shewanella salipaludis sp. nov., isolated from a salt marsh.</title>
        <authorList>
            <person name="Park S."/>
            <person name="Yoon J.-H."/>
        </authorList>
    </citation>
    <scope>NUCLEOTIDE SEQUENCE</scope>
    <source>
        <strain evidence="3">SHSM-M6</strain>
    </source>
</reference>
<protein>
    <submittedName>
        <fullName evidence="3">DUF3014 domain-containing protein</fullName>
    </submittedName>
</protein>
<keyword evidence="2" id="KW-1133">Transmembrane helix</keyword>
<evidence type="ECO:0000256" key="2">
    <source>
        <dbReference type="SAM" id="Phobius"/>
    </source>
</evidence>
<evidence type="ECO:0000313" key="3">
    <source>
        <dbReference type="EMBL" id="NMH66316.1"/>
    </source>
</evidence>
<feature type="transmembrane region" description="Helical" evidence="2">
    <location>
        <begin position="21"/>
        <end position="40"/>
    </location>
</feature>
<dbReference type="EMBL" id="JAAXYH010000011">
    <property type="protein sequence ID" value="NMH66316.1"/>
    <property type="molecule type" value="Genomic_DNA"/>
</dbReference>
<gene>
    <name evidence="3" type="ORF">HC757_14220</name>
</gene>
<feature type="region of interest" description="Disordered" evidence="1">
    <location>
        <begin position="45"/>
        <end position="72"/>
    </location>
</feature>
<accession>A0A972G2J1</accession>
<name>A0A972G2J1_9GAMM</name>